<evidence type="ECO:0000313" key="3">
    <source>
        <dbReference type="EMBL" id="EOM77418.1"/>
    </source>
</evidence>
<comment type="caution">
    <text evidence="3">The sequence shown here is derived from an EMBL/GenBank/DDBJ whole genome shotgun (WGS) entry which is preliminary data.</text>
</comment>
<feature type="compositionally biased region" description="Basic residues" evidence="1">
    <location>
        <begin position="170"/>
        <end position="182"/>
    </location>
</feature>
<protein>
    <submittedName>
        <fullName evidence="3">Uncharacterized protein</fullName>
    </submittedName>
</protein>
<feature type="compositionally biased region" description="Basic residues" evidence="1">
    <location>
        <begin position="221"/>
        <end position="234"/>
    </location>
</feature>
<keyword evidence="4" id="KW-1185">Reference proteome</keyword>
<dbReference type="AlphaFoldDB" id="R7WQ40"/>
<feature type="compositionally biased region" description="Basic and acidic residues" evidence="1">
    <location>
        <begin position="235"/>
        <end position="249"/>
    </location>
</feature>
<dbReference type="eggNOG" id="ENOG5031TAQ">
    <property type="taxonomic scope" value="Bacteria"/>
</dbReference>
<evidence type="ECO:0000256" key="1">
    <source>
        <dbReference type="SAM" id="MobiDB-lite"/>
    </source>
</evidence>
<feature type="region of interest" description="Disordered" evidence="1">
    <location>
        <begin position="218"/>
        <end position="249"/>
    </location>
</feature>
<keyword evidence="2" id="KW-0812">Transmembrane</keyword>
<evidence type="ECO:0000256" key="2">
    <source>
        <dbReference type="SAM" id="Phobius"/>
    </source>
</evidence>
<feature type="transmembrane region" description="Helical" evidence="2">
    <location>
        <begin position="15"/>
        <end position="37"/>
    </location>
</feature>
<feature type="region of interest" description="Disordered" evidence="1">
    <location>
        <begin position="53"/>
        <end position="75"/>
    </location>
</feature>
<feature type="region of interest" description="Disordered" evidence="1">
    <location>
        <begin position="170"/>
        <end position="197"/>
    </location>
</feature>
<organism evidence="3 4">
    <name type="scientific">Rhodococcus rhodnii LMG 5362</name>
    <dbReference type="NCBI Taxonomy" id="1273125"/>
    <lineage>
        <taxon>Bacteria</taxon>
        <taxon>Bacillati</taxon>
        <taxon>Actinomycetota</taxon>
        <taxon>Actinomycetes</taxon>
        <taxon>Mycobacteriales</taxon>
        <taxon>Nocardiaceae</taxon>
        <taxon>Rhodococcus</taxon>
    </lineage>
</organism>
<proteinExistence type="predicted"/>
<feature type="region of interest" description="Disordered" evidence="1">
    <location>
        <begin position="129"/>
        <end position="150"/>
    </location>
</feature>
<keyword evidence="2" id="KW-0472">Membrane</keyword>
<keyword evidence="2" id="KW-1133">Transmembrane helix</keyword>
<dbReference type="PATRIC" id="fig|1273125.3.peg.1183"/>
<dbReference type="Proteomes" id="UP000013525">
    <property type="component" value="Unassembled WGS sequence"/>
</dbReference>
<accession>R7WQ40</accession>
<sequence length="249" mass="27325">MNDHTEVASKHDRGAFVVIGLAVVLVVAAIVVAAVVVTRSDFRLGGIDGEATAAESESPALPDDEPFATDDPAPNEPVLRELPESTLFGGAWTDADDTYTMAFADWPFAFRTEGDVNCFAGSPEALPDASGWTCRSPRSGPPCRRDRPRVPVGLLGAATGRLRAAVAHRARRRGLPRRAHRVHRDDRRRGAVGRRAHAVHRVGARRTTGHATRDLRDVAGRRHRRRPPHARRHPHPDFVTRAARELTRK</sequence>
<gene>
    <name evidence="3" type="ORF">Rrhod_1224</name>
</gene>
<name>R7WQ40_9NOCA</name>
<evidence type="ECO:0000313" key="4">
    <source>
        <dbReference type="Proteomes" id="UP000013525"/>
    </source>
</evidence>
<dbReference type="EMBL" id="APMY01000041">
    <property type="protein sequence ID" value="EOM77418.1"/>
    <property type="molecule type" value="Genomic_DNA"/>
</dbReference>
<reference evidence="3 4" key="1">
    <citation type="journal article" date="2013" name="Genome Announc.">
        <title>Draft Genome Sequence of Rhodococcus rhodnii Strain LMG5362, a Symbiont of Rhodnius prolixus (Hemiptera, Reduviidae, Triatominae), the Principle Vector of Trypanosoma cruzi.</title>
        <authorList>
            <person name="Pachebat J.A."/>
            <person name="van Keulen G."/>
            <person name="Whitten M.M."/>
            <person name="Girdwood S."/>
            <person name="Del Sol R."/>
            <person name="Dyson P.J."/>
            <person name="Facey P.D."/>
        </authorList>
    </citation>
    <scope>NUCLEOTIDE SEQUENCE [LARGE SCALE GENOMIC DNA]</scope>
    <source>
        <strain evidence="3 4">LMG 5362</strain>
    </source>
</reference>